<gene>
    <name evidence="1" type="ORF">L6452_20328</name>
</gene>
<keyword evidence="2" id="KW-1185">Reference proteome</keyword>
<proteinExistence type="predicted"/>
<comment type="caution">
    <text evidence="1">The sequence shown here is derived from an EMBL/GenBank/DDBJ whole genome shotgun (WGS) entry which is preliminary data.</text>
</comment>
<protein>
    <submittedName>
        <fullName evidence="1">Uncharacterized protein</fullName>
    </submittedName>
</protein>
<evidence type="ECO:0000313" key="1">
    <source>
        <dbReference type="EMBL" id="KAI3719430.1"/>
    </source>
</evidence>
<accession>A0ACB9BBU6</accession>
<reference evidence="2" key="1">
    <citation type="journal article" date="2022" name="Mol. Ecol. Resour.">
        <title>The genomes of chicory, endive, great burdock and yacon provide insights into Asteraceae palaeo-polyploidization history and plant inulin production.</title>
        <authorList>
            <person name="Fan W."/>
            <person name="Wang S."/>
            <person name="Wang H."/>
            <person name="Wang A."/>
            <person name="Jiang F."/>
            <person name="Liu H."/>
            <person name="Zhao H."/>
            <person name="Xu D."/>
            <person name="Zhang Y."/>
        </authorList>
    </citation>
    <scope>NUCLEOTIDE SEQUENCE [LARGE SCALE GENOMIC DNA]</scope>
    <source>
        <strain evidence="2">cv. Niubang</strain>
    </source>
</reference>
<evidence type="ECO:0000313" key="2">
    <source>
        <dbReference type="Proteomes" id="UP001055879"/>
    </source>
</evidence>
<sequence length="87" mass="10820">MEMHYLRIRRWEMQPTVVKEMQRAVVKEMEPAAVTEMEHEVVTEWRWSQRVSWNYLRVVQTWLRQLRLTKNIVLQTLTLLSFKNRYI</sequence>
<organism evidence="1 2">
    <name type="scientific">Arctium lappa</name>
    <name type="common">Greater burdock</name>
    <name type="synonym">Lappa major</name>
    <dbReference type="NCBI Taxonomy" id="4217"/>
    <lineage>
        <taxon>Eukaryota</taxon>
        <taxon>Viridiplantae</taxon>
        <taxon>Streptophyta</taxon>
        <taxon>Embryophyta</taxon>
        <taxon>Tracheophyta</taxon>
        <taxon>Spermatophyta</taxon>
        <taxon>Magnoliopsida</taxon>
        <taxon>eudicotyledons</taxon>
        <taxon>Gunneridae</taxon>
        <taxon>Pentapetalae</taxon>
        <taxon>asterids</taxon>
        <taxon>campanulids</taxon>
        <taxon>Asterales</taxon>
        <taxon>Asteraceae</taxon>
        <taxon>Carduoideae</taxon>
        <taxon>Cardueae</taxon>
        <taxon>Arctiinae</taxon>
        <taxon>Arctium</taxon>
    </lineage>
</organism>
<reference evidence="1 2" key="2">
    <citation type="journal article" date="2022" name="Mol. Ecol. Resour.">
        <title>The genomes of chicory, endive, great burdock and yacon provide insights into Asteraceae paleo-polyploidization history and plant inulin production.</title>
        <authorList>
            <person name="Fan W."/>
            <person name="Wang S."/>
            <person name="Wang H."/>
            <person name="Wang A."/>
            <person name="Jiang F."/>
            <person name="Liu H."/>
            <person name="Zhao H."/>
            <person name="Xu D."/>
            <person name="Zhang Y."/>
        </authorList>
    </citation>
    <scope>NUCLEOTIDE SEQUENCE [LARGE SCALE GENOMIC DNA]</scope>
    <source>
        <strain evidence="2">cv. Niubang</strain>
    </source>
</reference>
<dbReference type="EMBL" id="CM042052">
    <property type="protein sequence ID" value="KAI3719430.1"/>
    <property type="molecule type" value="Genomic_DNA"/>
</dbReference>
<dbReference type="Proteomes" id="UP001055879">
    <property type="component" value="Linkage Group LG06"/>
</dbReference>
<name>A0ACB9BBU6_ARCLA</name>